<feature type="region of interest" description="Disordered" evidence="1">
    <location>
        <begin position="147"/>
        <end position="173"/>
    </location>
</feature>
<dbReference type="EMBL" id="JTDY01003002">
    <property type="protein sequence ID" value="KOB70334.1"/>
    <property type="molecule type" value="Genomic_DNA"/>
</dbReference>
<dbReference type="Gene3D" id="1.20.58.2220">
    <property type="entry name" value="Formin, FH2 domain"/>
    <property type="match status" value="1"/>
</dbReference>
<reference evidence="3 4" key="1">
    <citation type="journal article" date="2015" name="Genome Biol. Evol.">
        <title>The genome of winter moth (Operophtera brumata) provides a genomic perspective on sexual dimorphism and phenology.</title>
        <authorList>
            <person name="Derks M.F."/>
            <person name="Smit S."/>
            <person name="Salis L."/>
            <person name="Schijlen E."/>
            <person name="Bossers A."/>
            <person name="Mateman C."/>
            <person name="Pijl A.S."/>
            <person name="de Ridder D."/>
            <person name="Groenen M.A."/>
            <person name="Visser M.E."/>
            <person name="Megens H.J."/>
        </authorList>
    </citation>
    <scope>NUCLEOTIDE SEQUENCE [LARGE SCALE GENOMIC DNA]</scope>
    <source>
        <strain evidence="3">WM2013NL</strain>
        <tissue evidence="3">Head and thorax</tissue>
    </source>
</reference>
<feature type="compositionally biased region" description="Basic and acidic residues" evidence="1">
    <location>
        <begin position="147"/>
        <end position="161"/>
    </location>
</feature>
<protein>
    <submittedName>
        <fullName evidence="3">Putative formin 1,2/cappuccino</fullName>
    </submittedName>
</protein>
<feature type="domain" description="FH2" evidence="2">
    <location>
        <begin position="18"/>
        <end position="137"/>
    </location>
</feature>
<dbReference type="STRING" id="104452.A0A0L7L4Y5"/>
<evidence type="ECO:0000313" key="4">
    <source>
        <dbReference type="Proteomes" id="UP000037510"/>
    </source>
</evidence>
<dbReference type="Proteomes" id="UP000037510">
    <property type="component" value="Unassembled WGS sequence"/>
</dbReference>
<gene>
    <name evidence="3" type="ORF">OBRU01_15484</name>
</gene>
<dbReference type="InterPro" id="IPR042201">
    <property type="entry name" value="FH2_Formin_sf"/>
</dbReference>
<comment type="caution">
    <text evidence="3">The sequence shown here is derived from an EMBL/GenBank/DDBJ whole genome shotgun (WGS) entry which is preliminary data.</text>
</comment>
<sequence length="173" mass="19398">MHAQGGALCDACALPVPQPGDVTRASTLDFADVAQQLATLTKQLAACKEKYNKVLETDAQSKSQGDEATSHESKERLDVFKEKMSTFLNAAEETLKTEDENLEECRSKFIDTVRFYQYSPKCGKLEDCEPKEFFSLWTLKEAKKLQGERKSLTQPKKEGGLKARLQKLSNSKK</sequence>
<evidence type="ECO:0000259" key="2">
    <source>
        <dbReference type="Pfam" id="PF02181"/>
    </source>
</evidence>
<name>A0A0L7L4Y5_OPEBR</name>
<accession>A0A0L7L4Y5</accession>
<proteinExistence type="predicted"/>
<evidence type="ECO:0000256" key="1">
    <source>
        <dbReference type="SAM" id="MobiDB-lite"/>
    </source>
</evidence>
<organism evidence="3 4">
    <name type="scientific">Operophtera brumata</name>
    <name type="common">Winter moth</name>
    <name type="synonym">Phalaena brumata</name>
    <dbReference type="NCBI Taxonomy" id="104452"/>
    <lineage>
        <taxon>Eukaryota</taxon>
        <taxon>Metazoa</taxon>
        <taxon>Ecdysozoa</taxon>
        <taxon>Arthropoda</taxon>
        <taxon>Hexapoda</taxon>
        <taxon>Insecta</taxon>
        <taxon>Pterygota</taxon>
        <taxon>Neoptera</taxon>
        <taxon>Endopterygota</taxon>
        <taxon>Lepidoptera</taxon>
        <taxon>Glossata</taxon>
        <taxon>Ditrysia</taxon>
        <taxon>Geometroidea</taxon>
        <taxon>Geometridae</taxon>
        <taxon>Larentiinae</taxon>
        <taxon>Operophtera</taxon>
    </lineage>
</organism>
<keyword evidence="4" id="KW-1185">Reference proteome</keyword>
<dbReference type="AlphaFoldDB" id="A0A0L7L4Y5"/>
<dbReference type="SUPFAM" id="SSF101447">
    <property type="entry name" value="Formin homology 2 domain (FH2 domain)"/>
    <property type="match status" value="1"/>
</dbReference>
<evidence type="ECO:0000313" key="3">
    <source>
        <dbReference type="EMBL" id="KOB70334.1"/>
    </source>
</evidence>
<dbReference type="InterPro" id="IPR015425">
    <property type="entry name" value="FH2_Formin"/>
</dbReference>
<dbReference type="Pfam" id="PF02181">
    <property type="entry name" value="FH2"/>
    <property type="match status" value="1"/>
</dbReference>